<proteinExistence type="predicted"/>
<reference evidence="1" key="1">
    <citation type="submission" date="2023-10" db="EMBL/GenBank/DDBJ databases">
        <title>Genome sequence of Blautia coccoides DSM 935.</title>
        <authorList>
            <person name="Boeer T."/>
            <person name="Bengelsdorf F.R."/>
            <person name="Daniel R."/>
            <person name="Poehlein A."/>
        </authorList>
    </citation>
    <scope>NUCLEOTIDE SEQUENCE [LARGE SCALE GENOMIC DNA]</scope>
    <source>
        <strain evidence="1">DSM 935</strain>
    </source>
</reference>
<gene>
    <name evidence="1" type="ORF">BLCOC_06840</name>
</gene>
<accession>A0ABZ0U6X5</accession>
<sequence length="78" mass="9321">MFRKYFFYGKDITMNMCIQIRDVINIIMNTTGMNFPDAAYAFYNSKTYTVLHDIENTLWAESAEYIADCYFEEYSPKH</sequence>
<evidence type="ECO:0000313" key="1">
    <source>
        <dbReference type="EMBL" id="WPX72348.1"/>
    </source>
</evidence>
<name>A0ABZ0U6X5_9FIRM</name>
<evidence type="ECO:0000313" key="2">
    <source>
        <dbReference type="Proteomes" id="UP001325248"/>
    </source>
</evidence>
<organism evidence="1 2">
    <name type="scientific">Blautia producta</name>
    <dbReference type="NCBI Taxonomy" id="33035"/>
    <lineage>
        <taxon>Bacteria</taxon>
        <taxon>Bacillati</taxon>
        <taxon>Bacillota</taxon>
        <taxon>Clostridia</taxon>
        <taxon>Lachnospirales</taxon>
        <taxon>Lachnospiraceae</taxon>
        <taxon>Blautia</taxon>
    </lineage>
</organism>
<dbReference type="Proteomes" id="UP001325248">
    <property type="component" value="Chromosome"/>
</dbReference>
<keyword evidence="2" id="KW-1185">Reference proteome</keyword>
<dbReference type="EMBL" id="CP136422">
    <property type="protein sequence ID" value="WPX72348.1"/>
    <property type="molecule type" value="Genomic_DNA"/>
</dbReference>
<protein>
    <submittedName>
        <fullName evidence="1">Uncharacterized protein</fullName>
    </submittedName>
</protein>